<organism evidence="4 5">
    <name type="scientific">Gouania willdenowi</name>
    <name type="common">Blunt-snouted clingfish</name>
    <name type="synonym">Lepadogaster willdenowi</name>
    <dbReference type="NCBI Taxonomy" id="441366"/>
    <lineage>
        <taxon>Eukaryota</taxon>
        <taxon>Metazoa</taxon>
        <taxon>Chordata</taxon>
        <taxon>Craniata</taxon>
        <taxon>Vertebrata</taxon>
        <taxon>Euteleostomi</taxon>
        <taxon>Actinopterygii</taxon>
        <taxon>Neopterygii</taxon>
        <taxon>Teleostei</taxon>
        <taxon>Neoteleostei</taxon>
        <taxon>Acanthomorphata</taxon>
        <taxon>Ovalentaria</taxon>
        <taxon>Blenniimorphae</taxon>
        <taxon>Blenniiformes</taxon>
        <taxon>Gobiesocoidei</taxon>
        <taxon>Gobiesocidae</taxon>
        <taxon>Gobiesocinae</taxon>
        <taxon>Gouania</taxon>
    </lineage>
</organism>
<dbReference type="InterPro" id="IPR006578">
    <property type="entry name" value="MADF-dom"/>
</dbReference>
<evidence type="ECO:0000256" key="1">
    <source>
        <dbReference type="PROSITE-ProRule" id="PRU00371"/>
    </source>
</evidence>
<name>A0A8C5GSV8_GOUWI</name>
<protein>
    <recommendedName>
        <fullName evidence="6">Transcription factor Adf-1</fullName>
    </recommendedName>
</protein>
<evidence type="ECO:0000313" key="4">
    <source>
        <dbReference type="Ensembl" id="ENSGWIP00000034720.1"/>
    </source>
</evidence>
<feature type="domain" description="MADF" evidence="2">
    <location>
        <begin position="5"/>
        <end position="95"/>
    </location>
</feature>
<dbReference type="PROSITE" id="PS51029">
    <property type="entry name" value="MADF"/>
    <property type="match status" value="1"/>
</dbReference>
<dbReference type="Pfam" id="PF10545">
    <property type="entry name" value="MADF_DNA_bdg"/>
    <property type="match status" value="1"/>
</dbReference>
<dbReference type="PROSITE" id="PS51031">
    <property type="entry name" value="BESS"/>
    <property type="match status" value="1"/>
</dbReference>
<evidence type="ECO:0000313" key="5">
    <source>
        <dbReference type="Proteomes" id="UP000694680"/>
    </source>
</evidence>
<dbReference type="GO" id="GO:0005634">
    <property type="term" value="C:nucleus"/>
    <property type="evidence" value="ECO:0007669"/>
    <property type="project" value="UniProtKB-SubCell"/>
</dbReference>
<reference evidence="4" key="2">
    <citation type="submission" date="2025-09" db="UniProtKB">
        <authorList>
            <consortium name="Ensembl"/>
        </authorList>
    </citation>
    <scope>IDENTIFICATION</scope>
</reference>
<comment type="subcellular location">
    <subcellularLocation>
        <location evidence="1">Nucleus</location>
    </subcellularLocation>
</comment>
<reference evidence="4" key="1">
    <citation type="submission" date="2025-08" db="UniProtKB">
        <authorList>
            <consortium name="Ensembl"/>
        </authorList>
    </citation>
    <scope>IDENTIFICATION</scope>
</reference>
<dbReference type="InterPro" id="IPR004210">
    <property type="entry name" value="BESS_motif"/>
</dbReference>
<dbReference type="SMART" id="SM00595">
    <property type="entry name" value="MADF"/>
    <property type="match status" value="1"/>
</dbReference>
<evidence type="ECO:0008006" key="6">
    <source>
        <dbReference type="Google" id="ProtNLM"/>
    </source>
</evidence>
<evidence type="ECO:0000259" key="3">
    <source>
        <dbReference type="PROSITE" id="PS51031"/>
    </source>
</evidence>
<evidence type="ECO:0000259" key="2">
    <source>
        <dbReference type="PROSITE" id="PS51029"/>
    </source>
</evidence>
<feature type="domain" description="BESS" evidence="3">
    <location>
        <begin position="151"/>
        <end position="190"/>
    </location>
</feature>
<dbReference type="GO" id="GO:0005667">
    <property type="term" value="C:transcription regulator complex"/>
    <property type="evidence" value="ECO:0007669"/>
    <property type="project" value="TreeGrafter"/>
</dbReference>
<accession>A0A8C5GSV8</accession>
<dbReference type="PANTHER" id="PTHR12243">
    <property type="entry name" value="MADF DOMAIN TRANSCRIPTION FACTOR"/>
    <property type="match status" value="1"/>
</dbReference>
<keyword evidence="1" id="KW-0539">Nucleus</keyword>
<dbReference type="GO" id="GO:0003677">
    <property type="term" value="F:DNA binding"/>
    <property type="evidence" value="ECO:0007669"/>
    <property type="project" value="InterPro"/>
</dbReference>
<dbReference type="Proteomes" id="UP000694680">
    <property type="component" value="Unassembled WGS sequence"/>
</dbReference>
<dbReference type="PANTHER" id="PTHR12243:SF48">
    <property type="entry name" value="MADF DOMAIN-CONTAINING PROTEIN"/>
    <property type="match status" value="1"/>
</dbReference>
<dbReference type="InterPro" id="IPR039353">
    <property type="entry name" value="TF_Adf1"/>
</dbReference>
<dbReference type="GO" id="GO:0006357">
    <property type="term" value="P:regulation of transcription by RNA polymerase II"/>
    <property type="evidence" value="ECO:0007669"/>
    <property type="project" value="TreeGrafter"/>
</dbReference>
<sequence length="198" mass="22854">NMDDKLIVAVCDHPELFNTASYWYRDRTKKDLAWRTIGEAVGLAADLCRKRWKGLRDTYLKEKRKCQEKRSGSAAGPSKRWKYSAVMSFLDPFISPRDTSSNMVQGVEEDRAAEYGHPSETGGLFISAQVRWTWSSWRPSEDLLLLHPPPMSADEMFLKSLLPTLQRVPPENREFVKLQMYKVLVDNLPVTLNLENFE</sequence>
<dbReference type="Ensembl" id="ENSGWIT00000037857.1">
    <property type="protein sequence ID" value="ENSGWIP00000034720.1"/>
    <property type="gene ID" value="ENSGWIG00000017982.1"/>
</dbReference>
<proteinExistence type="predicted"/>
<keyword evidence="5" id="KW-1185">Reference proteome</keyword>
<dbReference type="AlphaFoldDB" id="A0A8C5GSV8"/>
<dbReference type="Pfam" id="PF02944">
    <property type="entry name" value="BESS"/>
    <property type="match status" value="1"/>
</dbReference>